<keyword evidence="2" id="KW-1185">Reference proteome</keyword>
<dbReference type="GO" id="GO:0005737">
    <property type="term" value="C:cytoplasm"/>
    <property type="evidence" value="ECO:0007669"/>
    <property type="project" value="TreeGrafter"/>
</dbReference>
<sequence length="174" mass="19856">MGNQFHPDFYIQNMSSIDPARLKARGIRLAVIDMDNTLIPSCEMVVPAQAHRFIDALRKEGIMPVVVSNNVSRITRSRCEQLQIACYPFSLKPLPRGFRKVLRRYHCSPQETAVIGDQILTDIFGGNHMGMLTILVDPLSEKDHIFGRMNRMMAGILQHLDHHIPQRGEYYGKL</sequence>
<dbReference type="AlphaFoldDB" id="A0AB35U1X7"/>
<dbReference type="SUPFAM" id="SSF56784">
    <property type="entry name" value="HAD-like"/>
    <property type="match status" value="1"/>
</dbReference>
<dbReference type="PANTHER" id="PTHR19288">
    <property type="entry name" value="4-NITROPHENYLPHOSPHATASE-RELATED"/>
    <property type="match status" value="1"/>
</dbReference>
<dbReference type="InterPro" id="IPR036412">
    <property type="entry name" value="HAD-like_sf"/>
</dbReference>
<dbReference type="InterPro" id="IPR010021">
    <property type="entry name" value="PGPP1/Gep4"/>
</dbReference>
<dbReference type="InterPro" id="IPR006549">
    <property type="entry name" value="HAD-SF_hydro_IIIA"/>
</dbReference>
<dbReference type="NCBIfam" id="TIGR01662">
    <property type="entry name" value="HAD-SF-IIIA"/>
    <property type="match status" value="1"/>
</dbReference>
<proteinExistence type="predicted"/>
<dbReference type="Gene3D" id="3.40.50.1000">
    <property type="entry name" value="HAD superfamily/HAD-like"/>
    <property type="match status" value="1"/>
</dbReference>
<protein>
    <submittedName>
        <fullName evidence="1">YqeG family HAD IIIA-type phosphatase</fullName>
    </submittedName>
</protein>
<accession>A0AB35U1X7</accession>
<evidence type="ECO:0000313" key="1">
    <source>
        <dbReference type="EMBL" id="MDX8418669.1"/>
    </source>
</evidence>
<dbReference type="NCBIfam" id="TIGR01668">
    <property type="entry name" value="YqeG_hyp_ppase"/>
    <property type="match status" value="1"/>
</dbReference>
<dbReference type="PANTHER" id="PTHR19288:SF25">
    <property type="entry name" value="PHOSPHATIDYLGLYCEROPHOSPHATASE GEP4, MITOCHONDRIAL"/>
    <property type="match status" value="1"/>
</dbReference>
<organism evidence="1 2">
    <name type="scientific">Grylomicrobium aquisgranensis</name>
    <dbReference type="NCBI Taxonomy" id="2926318"/>
    <lineage>
        <taxon>Bacteria</taxon>
        <taxon>Bacillati</taxon>
        <taxon>Bacillota</taxon>
        <taxon>Erysipelotrichia</taxon>
        <taxon>Erysipelotrichales</taxon>
        <taxon>Erysipelotrichaceae</taxon>
        <taxon>Grylomicrobium</taxon>
    </lineage>
</organism>
<dbReference type="InterPro" id="IPR023214">
    <property type="entry name" value="HAD_sf"/>
</dbReference>
<evidence type="ECO:0000313" key="2">
    <source>
        <dbReference type="Proteomes" id="UP001286174"/>
    </source>
</evidence>
<comment type="caution">
    <text evidence="1">The sequence shown here is derived from an EMBL/GenBank/DDBJ whole genome shotgun (WGS) entry which is preliminary data.</text>
</comment>
<dbReference type="Proteomes" id="UP001286174">
    <property type="component" value="Unassembled WGS sequence"/>
</dbReference>
<dbReference type="Pfam" id="PF13242">
    <property type="entry name" value="Hydrolase_like"/>
    <property type="match status" value="1"/>
</dbReference>
<dbReference type="GO" id="GO:0008962">
    <property type="term" value="F:phosphatidylglycerophosphatase activity"/>
    <property type="evidence" value="ECO:0007669"/>
    <property type="project" value="InterPro"/>
</dbReference>
<dbReference type="RefSeq" id="WP_370595338.1">
    <property type="nucleotide sequence ID" value="NZ_JALBUR010000001.1"/>
</dbReference>
<reference evidence="1 2" key="1">
    <citation type="submission" date="2022-03" db="EMBL/GenBank/DDBJ databases">
        <title>Novel taxa within the pig intestine.</title>
        <authorList>
            <person name="Wylensek D."/>
            <person name="Bishof K."/>
            <person name="Afrizal A."/>
            <person name="Clavel T."/>
        </authorList>
    </citation>
    <scope>NUCLEOTIDE SEQUENCE [LARGE SCALE GENOMIC DNA]</scope>
    <source>
        <strain evidence="1 2">CLA-KB-P133</strain>
    </source>
</reference>
<gene>
    <name evidence="1" type="ORF">MOZ60_01015</name>
</gene>
<dbReference type="EMBL" id="JALBUR010000001">
    <property type="protein sequence ID" value="MDX8418669.1"/>
    <property type="molecule type" value="Genomic_DNA"/>
</dbReference>
<name>A0AB35U1X7_9FIRM</name>